<keyword evidence="3" id="KW-0238">DNA-binding</keyword>
<dbReference type="PANTHER" id="PTHR13989">
    <property type="entry name" value="REPLICATION PROTEIN A-RELATED"/>
    <property type="match status" value="1"/>
</dbReference>
<comment type="similarity">
    <text evidence="2">Belongs to the replication factor A protein 2 family.</text>
</comment>
<feature type="compositionally biased region" description="Pro residues" evidence="5">
    <location>
        <begin position="225"/>
        <end position="246"/>
    </location>
</feature>
<dbReference type="GO" id="GO:0035861">
    <property type="term" value="C:site of double-strand break"/>
    <property type="evidence" value="ECO:0007669"/>
    <property type="project" value="TreeGrafter"/>
</dbReference>
<dbReference type="Proteomes" id="UP000298327">
    <property type="component" value="Unassembled WGS sequence"/>
</dbReference>
<protein>
    <recommendedName>
        <fullName evidence="6">Replication protein A C-terminal domain-containing protein</fullName>
    </recommendedName>
</protein>
<dbReference type="Gene3D" id="2.40.50.140">
    <property type="entry name" value="Nucleic acid-binding proteins"/>
    <property type="match status" value="1"/>
</dbReference>
<dbReference type="Gene3D" id="1.10.10.10">
    <property type="entry name" value="Winged helix-like DNA-binding domain superfamily/Winged helix DNA-binding domain"/>
    <property type="match status" value="1"/>
</dbReference>
<dbReference type="Pfam" id="PF08784">
    <property type="entry name" value="RPA_C"/>
    <property type="match status" value="1"/>
</dbReference>
<dbReference type="GO" id="GO:0006260">
    <property type="term" value="P:DNA replication"/>
    <property type="evidence" value="ECO:0007669"/>
    <property type="project" value="TreeGrafter"/>
</dbReference>
<keyword evidence="8" id="KW-1185">Reference proteome</keyword>
<comment type="subcellular location">
    <subcellularLocation>
        <location evidence="1">Nucleus</location>
    </subcellularLocation>
</comment>
<dbReference type="OrthoDB" id="25571at2759"/>
<reference evidence="7 8" key="1">
    <citation type="submission" date="2019-02" db="EMBL/GenBank/DDBJ databases">
        <title>Genome sequencing of the rare red list fungi Dentipellis fragilis.</title>
        <authorList>
            <person name="Buettner E."/>
            <person name="Kellner H."/>
        </authorList>
    </citation>
    <scope>NUCLEOTIDE SEQUENCE [LARGE SCALE GENOMIC DNA]</scope>
    <source>
        <strain evidence="7 8">DSM 105465</strain>
    </source>
</reference>
<sequence length="417" mass="46325">MSAERRDHLRETTQGALRPLTIRQVLSVSQAHPTADFILDDIVVNKVTLVAHVVDIVLDGSGNTQKFFLEDGSAGRLVAQRWLDSAHKSLEEIPYVMLDVAYTFIRTSGRGLTYSNICRSNCYVRVVGVLHRFRDVNSLKAFSMRRVTDMHEPFHHLLEAMIADLWYKRGPPVSVNHIDAIMLSAQRSGLSSYRNVQIQIPRKNLPLHLHLLRRSRLPRHHPLTPSRPPTQSQPPTQSRPPTPPRTSAPSQIPTPSRPPASAHPPPPSHKEWNYAQPQEPNSANAHPDQADPDTDGDGLSTTDQSEDKDEFYSVPPSPSPSPGPSPSSEHASPQLSTQYHWRDPYSDLSTLHRSIMLQIHNNTMPSESSGVSLDLIVRGLAHTSVTSGEIGEAIEELLDAGMVYTCDSDGNHFRVAD</sequence>
<evidence type="ECO:0000256" key="2">
    <source>
        <dbReference type="ARBA" id="ARBA00007815"/>
    </source>
</evidence>
<accession>A0A4Y9ZDK8</accession>
<gene>
    <name evidence="7" type="ORF">EVG20_g340</name>
</gene>
<dbReference type="GO" id="GO:0006289">
    <property type="term" value="P:nucleotide-excision repair"/>
    <property type="evidence" value="ECO:0007669"/>
    <property type="project" value="TreeGrafter"/>
</dbReference>
<keyword evidence="4" id="KW-0539">Nucleus</keyword>
<dbReference type="GO" id="GO:0005662">
    <property type="term" value="C:DNA replication factor A complex"/>
    <property type="evidence" value="ECO:0007669"/>
    <property type="project" value="TreeGrafter"/>
</dbReference>
<evidence type="ECO:0000256" key="5">
    <source>
        <dbReference type="SAM" id="MobiDB-lite"/>
    </source>
</evidence>
<evidence type="ECO:0000313" key="8">
    <source>
        <dbReference type="Proteomes" id="UP000298327"/>
    </source>
</evidence>
<dbReference type="PANTHER" id="PTHR13989:SF16">
    <property type="entry name" value="REPLICATION PROTEIN A2"/>
    <property type="match status" value="1"/>
</dbReference>
<feature type="compositionally biased region" description="Pro residues" evidence="5">
    <location>
        <begin position="315"/>
        <end position="325"/>
    </location>
</feature>
<feature type="compositionally biased region" description="Polar residues" evidence="5">
    <location>
        <begin position="275"/>
        <end position="284"/>
    </location>
</feature>
<feature type="compositionally biased region" description="Pro residues" evidence="5">
    <location>
        <begin position="255"/>
        <end position="267"/>
    </location>
</feature>
<evidence type="ECO:0000313" key="7">
    <source>
        <dbReference type="EMBL" id="TFY72672.1"/>
    </source>
</evidence>
<evidence type="ECO:0000256" key="4">
    <source>
        <dbReference type="ARBA" id="ARBA00023242"/>
    </source>
</evidence>
<proteinExistence type="inferred from homology"/>
<dbReference type="AlphaFoldDB" id="A0A4Y9ZDK8"/>
<name>A0A4Y9ZDK8_9AGAM</name>
<dbReference type="GO" id="GO:0003697">
    <property type="term" value="F:single-stranded DNA binding"/>
    <property type="evidence" value="ECO:0007669"/>
    <property type="project" value="TreeGrafter"/>
</dbReference>
<dbReference type="STRING" id="205917.A0A4Y9ZDK8"/>
<evidence type="ECO:0000256" key="3">
    <source>
        <dbReference type="ARBA" id="ARBA00023125"/>
    </source>
</evidence>
<dbReference type="EMBL" id="SEOQ01000008">
    <property type="protein sequence ID" value="TFY72672.1"/>
    <property type="molecule type" value="Genomic_DNA"/>
</dbReference>
<organism evidence="7 8">
    <name type="scientific">Dentipellis fragilis</name>
    <dbReference type="NCBI Taxonomy" id="205917"/>
    <lineage>
        <taxon>Eukaryota</taxon>
        <taxon>Fungi</taxon>
        <taxon>Dikarya</taxon>
        <taxon>Basidiomycota</taxon>
        <taxon>Agaricomycotina</taxon>
        <taxon>Agaricomycetes</taxon>
        <taxon>Russulales</taxon>
        <taxon>Hericiaceae</taxon>
        <taxon>Dentipellis</taxon>
    </lineage>
</organism>
<dbReference type="SUPFAM" id="SSF50249">
    <property type="entry name" value="Nucleic acid-binding proteins"/>
    <property type="match status" value="1"/>
</dbReference>
<dbReference type="InterPro" id="IPR012340">
    <property type="entry name" value="NA-bd_OB-fold"/>
</dbReference>
<dbReference type="InterPro" id="IPR036388">
    <property type="entry name" value="WH-like_DNA-bd_sf"/>
</dbReference>
<evidence type="ECO:0000259" key="6">
    <source>
        <dbReference type="Pfam" id="PF08784"/>
    </source>
</evidence>
<comment type="caution">
    <text evidence="7">The sequence shown here is derived from an EMBL/GenBank/DDBJ whole genome shotgun (WGS) entry which is preliminary data.</text>
</comment>
<dbReference type="InterPro" id="IPR040260">
    <property type="entry name" value="RFA2-like"/>
</dbReference>
<feature type="domain" description="Replication protein A C-terminal" evidence="6">
    <location>
        <begin position="328"/>
        <end position="405"/>
    </location>
</feature>
<dbReference type="InterPro" id="IPR014892">
    <property type="entry name" value="RPA_C"/>
</dbReference>
<dbReference type="GO" id="GO:0000724">
    <property type="term" value="P:double-strand break repair via homologous recombination"/>
    <property type="evidence" value="ECO:0007669"/>
    <property type="project" value="TreeGrafter"/>
</dbReference>
<feature type="region of interest" description="Disordered" evidence="5">
    <location>
        <begin position="219"/>
        <end position="336"/>
    </location>
</feature>
<dbReference type="GO" id="GO:0000781">
    <property type="term" value="C:chromosome, telomeric region"/>
    <property type="evidence" value="ECO:0007669"/>
    <property type="project" value="TreeGrafter"/>
</dbReference>
<evidence type="ECO:0000256" key="1">
    <source>
        <dbReference type="ARBA" id="ARBA00004123"/>
    </source>
</evidence>